<dbReference type="Pfam" id="PF02321">
    <property type="entry name" value="OEP"/>
    <property type="match status" value="1"/>
</dbReference>
<keyword evidence="7" id="KW-0998">Cell outer membrane</keyword>
<evidence type="ECO:0000256" key="7">
    <source>
        <dbReference type="ARBA" id="ARBA00023237"/>
    </source>
</evidence>
<proteinExistence type="inferred from homology"/>
<name>A0ABP6YGR7_9FLAO</name>
<evidence type="ECO:0000256" key="1">
    <source>
        <dbReference type="ARBA" id="ARBA00004442"/>
    </source>
</evidence>
<keyword evidence="4" id="KW-1134">Transmembrane beta strand</keyword>
<evidence type="ECO:0000256" key="3">
    <source>
        <dbReference type="ARBA" id="ARBA00022448"/>
    </source>
</evidence>
<organism evidence="8 9">
    <name type="scientific">Snuella lapsa</name>
    <dbReference type="NCBI Taxonomy" id="870481"/>
    <lineage>
        <taxon>Bacteria</taxon>
        <taxon>Pseudomonadati</taxon>
        <taxon>Bacteroidota</taxon>
        <taxon>Flavobacteriia</taxon>
        <taxon>Flavobacteriales</taxon>
        <taxon>Flavobacteriaceae</taxon>
        <taxon>Snuella</taxon>
    </lineage>
</organism>
<comment type="subcellular location">
    <subcellularLocation>
        <location evidence="1">Cell outer membrane</location>
    </subcellularLocation>
</comment>
<keyword evidence="3" id="KW-0813">Transport</keyword>
<dbReference type="SUPFAM" id="SSF56954">
    <property type="entry name" value="Outer membrane efflux proteins (OEP)"/>
    <property type="match status" value="1"/>
</dbReference>
<dbReference type="RefSeq" id="WP_345007545.1">
    <property type="nucleotide sequence ID" value="NZ_BAABCY010000092.1"/>
</dbReference>
<dbReference type="PANTHER" id="PTHR30026">
    <property type="entry name" value="OUTER MEMBRANE PROTEIN TOLC"/>
    <property type="match status" value="1"/>
</dbReference>
<comment type="similarity">
    <text evidence="2">Belongs to the outer membrane factor (OMF) (TC 1.B.17) family.</text>
</comment>
<dbReference type="PANTHER" id="PTHR30026:SF20">
    <property type="entry name" value="OUTER MEMBRANE PROTEIN TOLC"/>
    <property type="match status" value="1"/>
</dbReference>
<gene>
    <name evidence="8" type="ORF">GCM10022395_33190</name>
</gene>
<dbReference type="Gene3D" id="1.20.1600.10">
    <property type="entry name" value="Outer membrane efflux proteins (OEP)"/>
    <property type="match status" value="1"/>
</dbReference>
<comment type="caution">
    <text evidence="8">The sequence shown here is derived from an EMBL/GenBank/DDBJ whole genome shotgun (WGS) entry which is preliminary data.</text>
</comment>
<protein>
    <submittedName>
        <fullName evidence="8">TolC family protein</fullName>
    </submittedName>
</protein>
<reference evidence="9" key="1">
    <citation type="journal article" date="2019" name="Int. J. Syst. Evol. Microbiol.">
        <title>The Global Catalogue of Microorganisms (GCM) 10K type strain sequencing project: providing services to taxonomists for standard genome sequencing and annotation.</title>
        <authorList>
            <consortium name="The Broad Institute Genomics Platform"/>
            <consortium name="The Broad Institute Genome Sequencing Center for Infectious Disease"/>
            <person name="Wu L."/>
            <person name="Ma J."/>
        </authorList>
    </citation>
    <scope>NUCLEOTIDE SEQUENCE [LARGE SCALE GENOMIC DNA]</scope>
    <source>
        <strain evidence="9">JCM 17111</strain>
    </source>
</reference>
<evidence type="ECO:0000313" key="9">
    <source>
        <dbReference type="Proteomes" id="UP001500954"/>
    </source>
</evidence>
<keyword evidence="5" id="KW-0812">Transmembrane</keyword>
<dbReference type="EMBL" id="BAABCY010000092">
    <property type="protein sequence ID" value="GAA3582202.1"/>
    <property type="molecule type" value="Genomic_DNA"/>
</dbReference>
<dbReference type="PROSITE" id="PS51257">
    <property type="entry name" value="PROKAR_LIPOPROTEIN"/>
    <property type="match status" value="1"/>
</dbReference>
<accession>A0ABP6YGR7</accession>
<evidence type="ECO:0000313" key="8">
    <source>
        <dbReference type="EMBL" id="GAA3582202.1"/>
    </source>
</evidence>
<dbReference type="Proteomes" id="UP001500954">
    <property type="component" value="Unassembled WGS sequence"/>
</dbReference>
<evidence type="ECO:0000256" key="2">
    <source>
        <dbReference type="ARBA" id="ARBA00007613"/>
    </source>
</evidence>
<keyword evidence="6" id="KW-0472">Membrane</keyword>
<keyword evidence="9" id="KW-1185">Reference proteome</keyword>
<evidence type="ECO:0000256" key="5">
    <source>
        <dbReference type="ARBA" id="ARBA00022692"/>
    </source>
</evidence>
<evidence type="ECO:0000256" key="6">
    <source>
        <dbReference type="ARBA" id="ARBA00023136"/>
    </source>
</evidence>
<sequence length="472" mass="54647">MIKRIIFGIAVFCSWLSCFSQDVDVLKFEEYLGYVKLYHPFVKQANLLVSEGQAKLMKARGTFDPKLEIDFDRKKFKSTEYYDKLNATFKIPTWFGIELKGNFQENTGVFLNPEGSLPKDGLYSAGVSIPVAKGFLINKRMASLRQAKLFREQVLAERQLAVNTILYDASIAYFSWLKAFNDLQVYATFVNNAQIRLDGVKKNFEVGEIPAIDTLEARIILNNRKLEHEKARIAYVKSSLELSNYLWLDNNIPIEIQDNVIPDANTYNTVDETLKTSGLNIQNFTVENHPKLRALNLKYRSQKIERRLKLNNLLPQINLEYNFLSETPEQINSFNTTNYKSGVRVNFPLFLRKERGNLKLAKLKLNDTEFEIANTRVSLKNKFDALTREINSYAEQNNLTRVIIDDYLKLLKAEERKFNLGESSLFLINSRESKLIETKLKANEIENKFFKVKAKIFQLINFDTQQKLNSKS</sequence>
<evidence type="ECO:0000256" key="4">
    <source>
        <dbReference type="ARBA" id="ARBA00022452"/>
    </source>
</evidence>
<dbReference type="InterPro" id="IPR051906">
    <property type="entry name" value="TolC-like"/>
</dbReference>
<dbReference type="InterPro" id="IPR003423">
    <property type="entry name" value="OMP_efflux"/>
</dbReference>